<gene>
    <name evidence="1" type="ORF">ALC56_09139</name>
</gene>
<protein>
    <submittedName>
        <fullName evidence="1">Uncharacterized protein</fullName>
    </submittedName>
</protein>
<accession>A0A151JUH2</accession>
<dbReference type="Proteomes" id="UP000078541">
    <property type="component" value="Unassembled WGS sequence"/>
</dbReference>
<proteinExistence type="predicted"/>
<evidence type="ECO:0000313" key="1">
    <source>
        <dbReference type="EMBL" id="KYN36504.1"/>
    </source>
</evidence>
<dbReference type="AlphaFoldDB" id="A0A151JUH2"/>
<organism evidence="1 2">
    <name type="scientific">Trachymyrmex septentrionalis</name>
    <dbReference type="NCBI Taxonomy" id="34720"/>
    <lineage>
        <taxon>Eukaryota</taxon>
        <taxon>Metazoa</taxon>
        <taxon>Ecdysozoa</taxon>
        <taxon>Arthropoda</taxon>
        <taxon>Hexapoda</taxon>
        <taxon>Insecta</taxon>
        <taxon>Pterygota</taxon>
        <taxon>Neoptera</taxon>
        <taxon>Endopterygota</taxon>
        <taxon>Hymenoptera</taxon>
        <taxon>Apocrita</taxon>
        <taxon>Aculeata</taxon>
        <taxon>Formicoidea</taxon>
        <taxon>Formicidae</taxon>
        <taxon>Myrmicinae</taxon>
        <taxon>Trachymyrmex</taxon>
    </lineage>
</organism>
<reference evidence="1 2" key="1">
    <citation type="submission" date="2016-03" db="EMBL/GenBank/DDBJ databases">
        <title>Trachymyrmex septentrionalis WGS genome.</title>
        <authorList>
            <person name="Nygaard S."/>
            <person name="Hu H."/>
            <person name="Boomsma J."/>
            <person name="Zhang G."/>
        </authorList>
    </citation>
    <scope>NUCLEOTIDE SEQUENCE [LARGE SCALE GENOMIC DNA]</scope>
    <source>
        <strain evidence="1">Tsep2-gDNA-1</strain>
        <tissue evidence="1">Whole body</tissue>
    </source>
</reference>
<evidence type="ECO:0000313" key="2">
    <source>
        <dbReference type="Proteomes" id="UP000078541"/>
    </source>
</evidence>
<dbReference type="EMBL" id="KQ981741">
    <property type="protein sequence ID" value="KYN36504.1"/>
    <property type="molecule type" value="Genomic_DNA"/>
</dbReference>
<name>A0A151JUH2_9HYME</name>
<sequence>MILLPSIKISSNKFNDICEFMIDSDSSVNLIKFNSLNNPAIDTEDNFTLRGLAHTPVKTFGSITMEVLKRIVKFYVVPDNITFQYHGILDTEF</sequence>
<keyword evidence="2" id="KW-1185">Reference proteome</keyword>